<protein>
    <submittedName>
        <fullName evidence="2">Uncharacterized protein</fullName>
    </submittedName>
</protein>
<feature type="region of interest" description="Disordered" evidence="1">
    <location>
        <begin position="1"/>
        <end position="76"/>
    </location>
</feature>
<evidence type="ECO:0000256" key="1">
    <source>
        <dbReference type="SAM" id="MobiDB-lite"/>
    </source>
</evidence>
<accession>A0A0C9UXZ8</accession>
<sequence length="916" mass="103488">MPEVPGSRRQRSSSMDSENGEHPQKRGRSGEDNGSADNQEGGQDDPPDNGNDEPDQNNRPPAQNDAPIVYDRRRPPPFDLHELSQMIVLPKLQEAMDFVWVVRNATLDDPIAKLSADALQRLRNPPRAPIDIDSPGIRHSISTYLSLEHASVQAYEGVMRSTQTNFSRAEGVDDCLSYTKVEKLIAAYTGVESIHHDMCPDSCVAFTGRFAELDACPVCNKSRWKENTDHRHKAPVKQFTTIPIGPQLQARYRDPESARQMAYLAEKTRQVVDEYRQTQGIPVIEDIAMGWDYLGAALDNDIKPNDIVLVSSLDGVQIFKDKESDSWLYIWILANISPDKRYRKLQVLPGGFIPGPKKPKNLDSFLVVGMHHLAALQHEGLTIWDASRNEVFRSDVYFLFPTADGPGLIYWDSLVGHCGKNGCRLYCGILGRRKTRQTHYYPALLKPRDRTCAGSDHPDYNSFEVPLSGSGDYAAHLKRLLSSPNRSQYEARRMETGISKPPLLLGLDPSRSLGVPICMTADIMHLAGLLSDLLITLWRGTIKCAPSDDINTWDWAVLKDEDTFTAHGAAVEDAGHHLPGSFDTKPRNIAEKINTDYKTYEFQLYTFGLGPALLYGILPKPYWTNYCMLVRGFQIMCQHHITVEEVREAYVLLASWEREFEELYYQAREDRLHFIRPCVHQVIHLAAETLQKGPPICYAQWTMERTIGNLKYDIRQPSNYQENFARLGVRRAKVNALLTAIPTLDDTKKGLPYGAISLGDGFVLLRKRDRNFVNPPDGTAQVISNFIGERCPQPLRIKRWARVQLPNGQIARSAWREKLKQLDKLRIARMIKVNWRFADVALIKLFSAADQELLALSHKTVPSCIALQDIRVIQIKNILSVVAIIPHTPRLPSGVMQDRFFVVEKPGLDDNDVEDA</sequence>
<name>A0A0C9UXZ8_9AGAM</name>
<proteinExistence type="predicted"/>
<dbReference type="AlphaFoldDB" id="A0A0C9UXZ8"/>
<gene>
    <name evidence="2" type="ORF">HYDPIDRAFT_184253</name>
</gene>
<feature type="compositionally biased region" description="Basic and acidic residues" evidence="1">
    <location>
        <begin position="19"/>
        <end position="31"/>
    </location>
</feature>
<dbReference type="EMBL" id="KN840054">
    <property type="protein sequence ID" value="KIJ57914.1"/>
    <property type="molecule type" value="Genomic_DNA"/>
</dbReference>
<reference evidence="2 3" key="1">
    <citation type="submission" date="2014-04" db="EMBL/GenBank/DDBJ databases">
        <title>Evolutionary Origins and Diversification of the Mycorrhizal Mutualists.</title>
        <authorList>
            <consortium name="DOE Joint Genome Institute"/>
            <consortium name="Mycorrhizal Genomics Consortium"/>
            <person name="Kohler A."/>
            <person name="Kuo A."/>
            <person name="Nagy L.G."/>
            <person name="Floudas D."/>
            <person name="Copeland A."/>
            <person name="Barry K.W."/>
            <person name="Cichocki N."/>
            <person name="Veneault-Fourrey C."/>
            <person name="LaButti K."/>
            <person name="Lindquist E.A."/>
            <person name="Lipzen A."/>
            <person name="Lundell T."/>
            <person name="Morin E."/>
            <person name="Murat C."/>
            <person name="Riley R."/>
            <person name="Ohm R."/>
            <person name="Sun H."/>
            <person name="Tunlid A."/>
            <person name="Henrissat B."/>
            <person name="Grigoriev I.V."/>
            <person name="Hibbett D.S."/>
            <person name="Martin F."/>
        </authorList>
    </citation>
    <scope>NUCLEOTIDE SEQUENCE [LARGE SCALE GENOMIC DNA]</scope>
    <source>
        <strain evidence="2 3">MD-312</strain>
    </source>
</reference>
<evidence type="ECO:0000313" key="2">
    <source>
        <dbReference type="EMBL" id="KIJ57914.1"/>
    </source>
</evidence>
<keyword evidence="3" id="KW-1185">Reference proteome</keyword>
<dbReference type="Proteomes" id="UP000053820">
    <property type="component" value="Unassembled WGS sequence"/>
</dbReference>
<organism evidence="2 3">
    <name type="scientific">Hydnomerulius pinastri MD-312</name>
    <dbReference type="NCBI Taxonomy" id="994086"/>
    <lineage>
        <taxon>Eukaryota</taxon>
        <taxon>Fungi</taxon>
        <taxon>Dikarya</taxon>
        <taxon>Basidiomycota</taxon>
        <taxon>Agaricomycotina</taxon>
        <taxon>Agaricomycetes</taxon>
        <taxon>Agaricomycetidae</taxon>
        <taxon>Boletales</taxon>
        <taxon>Boletales incertae sedis</taxon>
        <taxon>Leucogyrophana</taxon>
    </lineage>
</organism>
<dbReference type="HOGENOM" id="CLU_007337_0_1_1"/>
<dbReference type="OrthoDB" id="2669721at2759"/>
<dbReference type="PANTHER" id="PTHR46579">
    <property type="entry name" value="F5/8 TYPE C DOMAIN-CONTAINING PROTEIN-RELATED"/>
    <property type="match status" value="1"/>
</dbReference>
<evidence type="ECO:0000313" key="3">
    <source>
        <dbReference type="Proteomes" id="UP000053820"/>
    </source>
</evidence>
<dbReference type="PANTHER" id="PTHR46579:SF1">
    <property type="entry name" value="F5_8 TYPE C DOMAIN-CONTAINING PROTEIN"/>
    <property type="match status" value="1"/>
</dbReference>
<feature type="compositionally biased region" description="Acidic residues" evidence="1">
    <location>
        <begin position="42"/>
        <end position="55"/>
    </location>
</feature>